<reference evidence="3" key="1">
    <citation type="submission" date="2023-08" db="EMBL/GenBank/DDBJ databases">
        <authorList>
            <person name="Messyasz A."/>
            <person name="Mannisto M.K."/>
            <person name="Kerkhof L.J."/>
            <person name="Haggblom M."/>
        </authorList>
    </citation>
    <scope>NUCLEOTIDE SEQUENCE</scope>
    <source>
        <strain evidence="3">X5P6</strain>
    </source>
</reference>
<reference evidence="3" key="2">
    <citation type="journal article" date="2024" name="Environ. Microbiol.">
        <title>Genome analysis and description of Tunturibacter gen. nov. expands the diversity of Terriglobia in tundra soils.</title>
        <authorList>
            <person name="Messyasz A."/>
            <person name="Mannisto M.K."/>
            <person name="Kerkhof L.J."/>
            <person name="Haggblom M.M."/>
        </authorList>
    </citation>
    <scope>NUCLEOTIDE SEQUENCE</scope>
    <source>
        <strain evidence="3">X5P6</strain>
    </source>
</reference>
<dbReference type="GO" id="GO:0051087">
    <property type="term" value="F:protein-folding chaperone binding"/>
    <property type="evidence" value="ECO:0007669"/>
    <property type="project" value="InterPro"/>
</dbReference>
<comment type="function">
    <text evidence="1">Co-chaperone involved in the maturation of iron-sulfur cluster-containing proteins. Seems to help targeting proteins to be folded toward HscA.</text>
</comment>
<dbReference type="InterPro" id="IPR036869">
    <property type="entry name" value="J_dom_sf"/>
</dbReference>
<dbReference type="SUPFAM" id="SSF46565">
    <property type="entry name" value="Chaperone J-domain"/>
    <property type="match status" value="1"/>
</dbReference>
<evidence type="ECO:0000256" key="1">
    <source>
        <dbReference type="ARBA" id="ARBA00025596"/>
    </source>
</evidence>
<name>A0AAU7ZT91_9BACT</name>
<dbReference type="Pfam" id="PF00226">
    <property type="entry name" value="DnaJ"/>
    <property type="match status" value="1"/>
</dbReference>
<dbReference type="KEGG" id="tpsc:RBB77_04440"/>
<dbReference type="CDD" id="cd06257">
    <property type="entry name" value="DnaJ"/>
    <property type="match status" value="1"/>
</dbReference>
<proteinExistence type="predicted"/>
<dbReference type="GO" id="GO:0044571">
    <property type="term" value="P:[2Fe-2S] cluster assembly"/>
    <property type="evidence" value="ECO:0007669"/>
    <property type="project" value="InterPro"/>
</dbReference>
<dbReference type="EMBL" id="CP132942">
    <property type="protein sequence ID" value="XCB34146.1"/>
    <property type="molecule type" value="Genomic_DNA"/>
</dbReference>
<dbReference type="AlphaFoldDB" id="A0AAU7ZT91"/>
<dbReference type="PROSITE" id="PS50076">
    <property type="entry name" value="DNAJ_2"/>
    <property type="match status" value="1"/>
</dbReference>
<dbReference type="Gene3D" id="1.10.287.110">
    <property type="entry name" value="DnaJ domain"/>
    <property type="match status" value="1"/>
</dbReference>
<protein>
    <submittedName>
        <fullName evidence="3">Fe-S protein assembly co-chaperone HscB</fullName>
    </submittedName>
</protein>
<dbReference type="InterPro" id="IPR001623">
    <property type="entry name" value="DnaJ_domain"/>
</dbReference>
<feature type="domain" description="J" evidence="2">
    <location>
        <begin position="8"/>
        <end position="80"/>
    </location>
</feature>
<dbReference type="RefSeq" id="WP_353065007.1">
    <property type="nucleotide sequence ID" value="NZ_CP132942.1"/>
</dbReference>
<dbReference type="GO" id="GO:0001671">
    <property type="term" value="F:ATPase activator activity"/>
    <property type="evidence" value="ECO:0007669"/>
    <property type="project" value="InterPro"/>
</dbReference>
<accession>A0AAU7ZT91</accession>
<evidence type="ECO:0000313" key="3">
    <source>
        <dbReference type="EMBL" id="XCB34146.1"/>
    </source>
</evidence>
<dbReference type="PANTHER" id="PTHR14021">
    <property type="entry name" value="IRON-SULFUR CLUSTER CO-CHAPERONE PROTEIN HSCB"/>
    <property type="match status" value="1"/>
</dbReference>
<gene>
    <name evidence="3" type="primary">hscB</name>
    <name evidence="3" type="ORF">RBB77_04440</name>
</gene>
<dbReference type="SMART" id="SM00271">
    <property type="entry name" value="DnaJ"/>
    <property type="match status" value="1"/>
</dbReference>
<dbReference type="PANTHER" id="PTHR14021:SF15">
    <property type="entry name" value="IRON-SULFUR CLUSTER CO-CHAPERONE PROTEIN HSCB"/>
    <property type="match status" value="1"/>
</dbReference>
<organism evidence="3">
    <name type="scientific">Tunturiibacter psychrotolerans</name>
    <dbReference type="NCBI Taxonomy" id="3069686"/>
    <lineage>
        <taxon>Bacteria</taxon>
        <taxon>Pseudomonadati</taxon>
        <taxon>Acidobacteriota</taxon>
        <taxon>Terriglobia</taxon>
        <taxon>Terriglobales</taxon>
        <taxon>Acidobacteriaceae</taxon>
        <taxon>Tunturiibacter</taxon>
    </lineage>
</organism>
<evidence type="ECO:0000259" key="2">
    <source>
        <dbReference type="PROSITE" id="PS50076"/>
    </source>
</evidence>
<dbReference type="NCBIfam" id="TIGR00714">
    <property type="entry name" value="hscB"/>
    <property type="match status" value="1"/>
</dbReference>
<dbReference type="InterPro" id="IPR004640">
    <property type="entry name" value="HscB"/>
</dbReference>
<sequence length="209" mass="23653">MSHDAYNSYFTFFQLPQHLNLDVSALEKQFYVLSRKLHPDRFASKPVAEQEAALAKSSLLNDAYRTLKDPIARTQYMLTLEGVELEEQSKAATDAARATGEQKKQIVPPELLEEVFELNMQLQEMRAANKMGEDEPELRRDLMTAKDTFDAKMVDIQAELEGLWSVWDAGVDAGDEAAKTRAKDAMVVLLNKRSYLRNLVRDVNEALGV</sequence>